<proteinExistence type="predicted"/>
<dbReference type="InterPro" id="IPR000182">
    <property type="entry name" value="GNAT_dom"/>
</dbReference>
<protein>
    <submittedName>
        <fullName evidence="2">N-acetyltransferase</fullName>
    </submittedName>
</protein>
<dbReference type="RefSeq" id="WP_142748289.1">
    <property type="nucleotide sequence ID" value="NZ_QKXQ01000652.1"/>
</dbReference>
<dbReference type="SUPFAM" id="SSF55729">
    <property type="entry name" value="Acyl-CoA N-acyltransferases (Nat)"/>
    <property type="match status" value="1"/>
</dbReference>
<comment type="caution">
    <text evidence="2">The sequence shown here is derived from an EMBL/GenBank/DDBJ whole genome shotgun (WGS) entry which is preliminary data.</text>
</comment>
<dbReference type="PANTHER" id="PTHR43792">
    <property type="entry name" value="GNAT FAMILY, PUTATIVE (AFU_ORTHOLOGUE AFUA_3G00765)-RELATED-RELATED"/>
    <property type="match status" value="1"/>
</dbReference>
<evidence type="ECO:0000313" key="2">
    <source>
        <dbReference type="EMBL" id="REH89835.1"/>
    </source>
</evidence>
<reference evidence="2 3" key="1">
    <citation type="journal article" date="2018" name="Vet. Microbiol.">
        <title>Characterisation of Staphylococcus felis isolated from cats using whole genome sequencing.</title>
        <authorList>
            <person name="Worthing K."/>
            <person name="Pang S."/>
            <person name="Trott D.J."/>
            <person name="Abraham S."/>
            <person name="Coombs G.W."/>
            <person name="Jordan D."/>
            <person name="McIntyre L."/>
            <person name="Davies M.R."/>
            <person name="Norris J."/>
        </authorList>
    </citation>
    <scope>NUCLEOTIDE SEQUENCE [LARGE SCALE GENOMIC DNA]</scope>
    <source>
        <strain evidence="2 3">F9</strain>
    </source>
</reference>
<evidence type="ECO:0000313" key="3">
    <source>
        <dbReference type="Proteomes" id="UP000256562"/>
    </source>
</evidence>
<organism evidence="2 3">
    <name type="scientific">Staphylococcus felis</name>
    <dbReference type="NCBI Taxonomy" id="46127"/>
    <lineage>
        <taxon>Bacteria</taxon>
        <taxon>Bacillati</taxon>
        <taxon>Bacillota</taxon>
        <taxon>Bacilli</taxon>
        <taxon>Bacillales</taxon>
        <taxon>Staphylococcaceae</taxon>
        <taxon>Staphylococcus</taxon>
    </lineage>
</organism>
<feature type="domain" description="N-acetyltransferase" evidence="1">
    <location>
        <begin position="9"/>
        <end position="108"/>
    </location>
</feature>
<dbReference type="AlphaFoldDB" id="A0A3E0IL73"/>
<dbReference type="EMBL" id="QKXQ01000652">
    <property type="protein sequence ID" value="REH89835.1"/>
    <property type="molecule type" value="Genomic_DNA"/>
</dbReference>
<dbReference type="Pfam" id="PF13302">
    <property type="entry name" value="Acetyltransf_3"/>
    <property type="match status" value="1"/>
</dbReference>
<evidence type="ECO:0000259" key="1">
    <source>
        <dbReference type="Pfam" id="PF13302"/>
    </source>
</evidence>
<dbReference type="InterPro" id="IPR051531">
    <property type="entry name" value="N-acetyltransferase"/>
</dbReference>
<dbReference type="InterPro" id="IPR016181">
    <property type="entry name" value="Acyl_CoA_acyltransferase"/>
</dbReference>
<dbReference type="OrthoDB" id="9798081at2"/>
<accession>A0A3E0IL73</accession>
<dbReference type="PANTHER" id="PTHR43792:SF1">
    <property type="entry name" value="N-ACETYLTRANSFERASE DOMAIN-CONTAINING PROTEIN"/>
    <property type="match status" value="1"/>
</dbReference>
<keyword evidence="2" id="KW-0808">Transferase</keyword>
<feature type="non-terminal residue" evidence="2">
    <location>
        <position position="108"/>
    </location>
</feature>
<dbReference type="Gene3D" id="3.40.630.30">
    <property type="match status" value="1"/>
</dbReference>
<dbReference type="Proteomes" id="UP000256562">
    <property type="component" value="Unassembled WGS sequence"/>
</dbReference>
<dbReference type="GO" id="GO:0016747">
    <property type="term" value="F:acyltransferase activity, transferring groups other than amino-acyl groups"/>
    <property type="evidence" value="ECO:0007669"/>
    <property type="project" value="InterPro"/>
</dbReference>
<name>A0A3E0IL73_9STAP</name>
<sequence length="108" mass="12967">MTVYIETERLNLRDWEMNDLLWLQQLNANKKARQYFPSLLSYRKSELDFHAMKQALEQHQIGLFAVELKATHSWIGFIGLNYIPKASDYAFKELPFYEIGWRLIPEVW</sequence>
<gene>
    <name evidence="2" type="ORF">DOS83_12960</name>
</gene>